<keyword evidence="4" id="KW-1133">Transmembrane helix</keyword>
<evidence type="ECO:0000313" key="7">
    <source>
        <dbReference type="Proteomes" id="UP001202328"/>
    </source>
</evidence>
<feature type="transmembrane region" description="Helical" evidence="4">
    <location>
        <begin position="334"/>
        <end position="352"/>
    </location>
</feature>
<dbReference type="PANTHER" id="PTHR46116:SF41">
    <property type="entry name" value="UBIQUITIN-CONJUGATING ENZYME E2 25-RELATED"/>
    <property type="match status" value="1"/>
</dbReference>
<protein>
    <recommendedName>
        <fullName evidence="5">UBC core domain-containing protein</fullName>
    </recommendedName>
</protein>
<keyword evidence="2" id="KW-0833">Ubl conjugation pathway</keyword>
<name>A0AAD4X672_9MAGN</name>
<feature type="region of interest" description="Disordered" evidence="3">
    <location>
        <begin position="1"/>
        <end position="31"/>
    </location>
</feature>
<dbReference type="SUPFAM" id="SSF54495">
    <property type="entry name" value="UBC-like"/>
    <property type="match status" value="1"/>
</dbReference>
<sequence>MDLGKKEKEDETIEIRIEGGKKDEDEEKKIKTSGSNKFKQFDIIPKVFCNKDDSIFSDHYYYRDKPTTDFSIRTNNSIEKEWCILKQGLPDSIFVRVYEGRKDLLKAVIIGPKGTPYHDGLFFIDIQFPYDYPNKPPKLHYRTIGLRFKTIYFPLPQTCWDPCQSTVLQVLVAIYQNLIFSTRLINLKGDIVAYKERIDYWDIDDSSFMKSYYTWHRNNMSIFHSSCTNMVAVLKKPPKHFEEFVAQHFRDRAKIILNACLDYDRTYKPANPKNSLEYYEAAATTTGNPTRRVTDIFYEEMSCTYGSLLKAFIKNGSDSLENYRVGMDPKLKHMGFVFLICIVCVTVVMWPAKKFHWFGS</sequence>
<accession>A0AAD4X672</accession>
<evidence type="ECO:0000313" key="6">
    <source>
        <dbReference type="EMBL" id="KAI3852533.1"/>
    </source>
</evidence>
<evidence type="ECO:0000256" key="2">
    <source>
        <dbReference type="ARBA" id="ARBA00022786"/>
    </source>
</evidence>
<comment type="caution">
    <text evidence="6">The sequence shown here is derived from an EMBL/GenBank/DDBJ whole genome shotgun (WGS) entry which is preliminary data.</text>
</comment>
<keyword evidence="4" id="KW-0812">Transmembrane</keyword>
<keyword evidence="1" id="KW-0808">Transferase</keyword>
<evidence type="ECO:0000256" key="4">
    <source>
        <dbReference type="SAM" id="Phobius"/>
    </source>
</evidence>
<evidence type="ECO:0000259" key="5">
    <source>
        <dbReference type="PROSITE" id="PS50127"/>
    </source>
</evidence>
<evidence type="ECO:0000256" key="3">
    <source>
        <dbReference type="SAM" id="MobiDB-lite"/>
    </source>
</evidence>
<proteinExistence type="predicted"/>
<dbReference type="Gene3D" id="3.10.110.10">
    <property type="entry name" value="Ubiquitin Conjugating Enzyme"/>
    <property type="match status" value="1"/>
</dbReference>
<feature type="compositionally biased region" description="Basic and acidic residues" evidence="3">
    <location>
        <begin position="1"/>
        <end position="30"/>
    </location>
</feature>
<dbReference type="Proteomes" id="UP001202328">
    <property type="component" value="Unassembled WGS sequence"/>
</dbReference>
<dbReference type="AlphaFoldDB" id="A0AAD4X672"/>
<dbReference type="InterPro" id="IPR000608">
    <property type="entry name" value="UBC"/>
</dbReference>
<keyword evidence="7" id="KW-1185">Reference proteome</keyword>
<gene>
    <name evidence="6" type="ORF">MKW98_028612</name>
</gene>
<organism evidence="6 7">
    <name type="scientific">Papaver atlanticum</name>
    <dbReference type="NCBI Taxonomy" id="357466"/>
    <lineage>
        <taxon>Eukaryota</taxon>
        <taxon>Viridiplantae</taxon>
        <taxon>Streptophyta</taxon>
        <taxon>Embryophyta</taxon>
        <taxon>Tracheophyta</taxon>
        <taxon>Spermatophyta</taxon>
        <taxon>Magnoliopsida</taxon>
        <taxon>Ranunculales</taxon>
        <taxon>Papaveraceae</taxon>
        <taxon>Papaveroideae</taxon>
        <taxon>Papaver</taxon>
    </lineage>
</organism>
<dbReference type="EMBL" id="JAJJMB010015736">
    <property type="protein sequence ID" value="KAI3852533.1"/>
    <property type="molecule type" value="Genomic_DNA"/>
</dbReference>
<dbReference type="InterPro" id="IPR016135">
    <property type="entry name" value="UBQ-conjugating_enzyme/RWD"/>
</dbReference>
<dbReference type="PANTHER" id="PTHR46116">
    <property type="entry name" value="(E3-INDEPENDENT) E2 UBIQUITIN-CONJUGATING ENZYME"/>
    <property type="match status" value="1"/>
</dbReference>
<keyword evidence="4" id="KW-0472">Membrane</keyword>
<evidence type="ECO:0000256" key="1">
    <source>
        <dbReference type="ARBA" id="ARBA00022679"/>
    </source>
</evidence>
<feature type="domain" description="UBC core" evidence="5">
    <location>
        <begin position="73"/>
        <end position="235"/>
    </location>
</feature>
<dbReference type="Pfam" id="PF00179">
    <property type="entry name" value="UQ_con"/>
    <property type="match status" value="1"/>
</dbReference>
<dbReference type="SMART" id="SM00212">
    <property type="entry name" value="UBCc"/>
    <property type="match status" value="1"/>
</dbReference>
<dbReference type="PROSITE" id="PS50127">
    <property type="entry name" value="UBC_2"/>
    <property type="match status" value="1"/>
</dbReference>
<reference evidence="6" key="1">
    <citation type="submission" date="2022-04" db="EMBL/GenBank/DDBJ databases">
        <title>A functionally conserved STORR gene fusion in Papaver species that diverged 16.8 million years ago.</title>
        <authorList>
            <person name="Catania T."/>
        </authorList>
    </citation>
    <scope>NUCLEOTIDE SEQUENCE</scope>
    <source>
        <strain evidence="6">S-188037</strain>
    </source>
</reference>
<dbReference type="GO" id="GO:0061631">
    <property type="term" value="F:ubiquitin conjugating enzyme activity"/>
    <property type="evidence" value="ECO:0007669"/>
    <property type="project" value="TreeGrafter"/>
</dbReference>